<dbReference type="PROSITE" id="PS50111">
    <property type="entry name" value="CHEMOTAXIS_TRANSDUC_2"/>
    <property type="match status" value="1"/>
</dbReference>
<keyword evidence="8" id="KW-1185">Reference proteome</keyword>
<feature type="domain" description="Methyl-accepting transducer" evidence="5">
    <location>
        <begin position="290"/>
        <end position="526"/>
    </location>
</feature>
<dbReference type="PRINTS" id="PR00260">
    <property type="entry name" value="CHEMTRNSDUCR"/>
</dbReference>
<dbReference type="STRING" id="280332.CQ12_08625"/>
<comment type="similarity">
    <text evidence="2">Belongs to the methyl-accepting chemotaxis (MCP) protein family.</text>
</comment>
<dbReference type="SMART" id="SM00283">
    <property type="entry name" value="MA"/>
    <property type="match status" value="1"/>
</dbReference>
<dbReference type="AlphaFoldDB" id="A0A0R3KUS7"/>
<evidence type="ECO:0000256" key="4">
    <source>
        <dbReference type="SAM" id="Phobius"/>
    </source>
</evidence>
<evidence type="ECO:0000256" key="1">
    <source>
        <dbReference type="ARBA" id="ARBA00023224"/>
    </source>
</evidence>
<dbReference type="Gene3D" id="1.10.287.950">
    <property type="entry name" value="Methyl-accepting chemotaxis protein"/>
    <property type="match status" value="1"/>
</dbReference>
<dbReference type="InterPro" id="IPR003660">
    <property type="entry name" value="HAMP_dom"/>
</dbReference>
<feature type="transmembrane region" description="Helical" evidence="4">
    <location>
        <begin position="7"/>
        <end position="26"/>
    </location>
</feature>
<keyword evidence="4" id="KW-0812">Transmembrane</keyword>
<dbReference type="PANTHER" id="PTHR32089">
    <property type="entry name" value="METHYL-ACCEPTING CHEMOTAXIS PROTEIN MCPB"/>
    <property type="match status" value="1"/>
</dbReference>
<name>A0A0R3KUS7_9BRAD</name>
<dbReference type="EMBL" id="LLXZ01000197">
    <property type="protein sequence ID" value="KRQ96527.1"/>
    <property type="molecule type" value="Genomic_DNA"/>
</dbReference>
<evidence type="ECO:0000259" key="5">
    <source>
        <dbReference type="PROSITE" id="PS50111"/>
    </source>
</evidence>
<dbReference type="GO" id="GO:0004888">
    <property type="term" value="F:transmembrane signaling receptor activity"/>
    <property type="evidence" value="ECO:0007669"/>
    <property type="project" value="InterPro"/>
</dbReference>
<dbReference type="PROSITE" id="PS51257">
    <property type="entry name" value="PROKAR_LIPOPROTEIN"/>
    <property type="match status" value="1"/>
</dbReference>
<dbReference type="InterPro" id="IPR004089">
    <property type="entry name" value="MCPsignal_dom"/>
</dbReference>
<comment type="caution">
    <text evidence="7">The sequence shown here is derived from an EMBL/GenBank/DDBJ whole genome shotgun (WGS) entry which is preliminary data.</text>
</comment>
<evidence type="ECO:0000313" key="8">
    <source>
        <dbReference type="Proteomes" id="UP000050863"/>
    </source>
</evidence>
<dbReference type="OrthoDB" id="266313at2"/>
<keyword evidence="4" id="KW-1133">Transmembrane helix</keyword>
<dbReference type="PROSITE" id="PS50885">
    <property type="entry name" value="HAMP"/>
    <property type="match status" value="1"/>
</dbReference>
<evidence type="ECO:0000256" key="2">
    <source>
        <dbReference type="ARBA" id="ARBA00029447"/>
    </source>
</evidence>
<dbReference type="RefSeq" id="WP_057839632.1">
    <property type="nucleotide sequence ID" value="NZ_LLXZ01000197.1"/>
</dbReference>
<dbReference type="GO" id="GO:0007165">
    <property type="term" value="P:signal transduction"/>
    <property type="evidence" value="ECO:0007669"/>
    <property type="project" value="UniProtKB-KW"/>
</dbReference>
<sequence length="552" mass="57696">MSIRYKIFGAFSVVILLACGLAFYGIQGISTAGDLVVRLYDGPLMGINHARSAHAGLNEARLIMQRSLTEGTTSEAVARYEKLVRNISEDLNVVRDRVHSANAKAAREKAEASLRGWSNAGLKILKPAPGGLTEIPTIFALTQQGDEAVAALDDLVELVAAYGFDYRTEAEASVTAARSAMLGIAVGTALVGFLIAMAFAYSLSKPISAAVRVAERVAAGNFADDIAVRRRDELGRLLKSLAVMQASLKARADQDLALMSSKDETHAQQVNRRQRIEAEIEAFRSTFTAALANTDRMTGELTNTAQTLSSIAHAAGKQSVETASTAGQTSANVQTVASAASQLGDSVQAIKTQVNDATMIVQRASGMAGTANDTIRALASSTQHIDEVVGFIRNIAGQTNLLALNATIEAARAGEAGRGFAVVASEVKALATQTAKATEDISSQIAEVQSATKQAVDNVGAIASIMDEIDRFTAAIADAVSQQNAATNEISRSIGHAAAGTESVARSIAGTATATENTNRSADLVLATARDLSVQATDLRASVDRFLSNVAA</sequence>
<dbReference type="GO" id="GO:0016020">
    <property type="term" value="C:membrane"/>
    <property type="evidence" value="ECO:0007669"/>
    <property type="project" value="InterPro"/>
</dbReference>
<dbReference type="SUPFAM" id="SSF58104">
    <property type="entry name" value="Methyl-accepting chemotaxis protein (MCP) signaling domain"/>
    <property type="match status" value="1"/>
</dbReference>
<gene>
    <name evidence="7" type="ORF">CQ12_08625</name>
</gene>
<evidence type="ECO:0000256" key="3">
    <source>
        <dbReference type="PROSITE-ProRule" id="PRU00284"/>
    </source>
</evidence>
<dbReference type="Gene3D" id="6.10.340.10">
    <property type="match status" value="1"/>
</dbReference>
<dbReference type="Pfam" id="PF00672">
    <property type="entry name" value="HAMP"/>
    <property type="match status" value="1"/>
</dbReference>
<evidence type="ECO:0008006" key="9">
    <source>
        <dbReference type="Google" id="ProtNLM"/>
    </source>
</evidence>
<organism evidence="7 8">
    <name type="scientific">Bradyrhizobium jicamae</name>
    <dbReference type="NCBI Taxonomy" id="280332"/>
    <lineage>
        <taxon>Bacteria</taxon>
        <taxon>Pseudomonadati</taxon>
        <taxon>Pseudomonadota</taxon>
        <taxon>Alphaproteobacteria</taxon>
        <taxon>Hyphomicrobiales</taxon>
        <taxon>Nitrobacteraceae</taxon>
        <taxon>Bradyrhizobium</taxon>
    </lineage>
</organism>
<reference evidence="7 8" key="1">
    <citation type="submission" date="2014-03" db="EMBL/GenBank/DDBJ databases">
        <title>Bradyrhizobium valentinum sp. nov., isolated from effective nodules of Lupinus mariae-josephae, a lupine endemic of basic-lime soils in Eastern Spain.</title>
        <authorList>
            <person name="Duran D."/>
            <person name="Rey L."/>
            <person name="Navarro A."/>
            <person name="Busquets A."/>
            <person name="Imperial J."/>
            <person name="Ruiz-Argueso T."/>
        </authorList>
    </citation>
    <scope>NUCLEOTIDE SEQUENCE [LARGE SCALE GENOMIC DNA]</scope>
    <source>
        <strain evidence="7 8">PAC68</strain>
    </source>
</reference>
<evidence type="ECO:0000259" key="6">
    <source>
        <dbReference type="PROSITE" id="PS50885"/>
    </source>
</evidence>
<dbReference type="Proteomes" id="UP000050863">
    <property type="component" value="Unassembled WGS sequence"/>
</dbReference>
<feature type="transmembrane region" description="Helical" evidence="4">
    <location>
        <begin position="180"/>
        <end position="203"/>
    </location>
</feature>
<dbReference type="InterPro" id="IPR004090">
    <property type="entry name" value="Chemotax_Me-accpt_rcpt"/>
</dbReference>
<protein>
    <recommendedName>
        <fullName evidence="9">Chemotaxis protein</fullName>
    </recommendedName>
</protein>
<keyword evidence="4" id="KW-0472">Membrane</keyword>
<proteinExistence type="inferred from homology"/>
<feature type="domain" description="HAMP" evidence="6">
    <location>
        <begin position="201"/>
        <end position="253"/>
    </location>
</feature>
<dbReference type="GO" id="GO:0006935">
    <property type="term" value="P:chemotaxis"/>
    <property type="evidence" value="ECO:0007669"/>
    <property type="project" value="InterPro"/>
</dbReference>
<dbReference type="PANTHER" id="PTHR32089:SF112">
    <property type="entry name" value="LYSOZYME-LIKE PROTEIN-RELATED"/>
    <property type="match status" value="1"/>
</dbReference>
<accession>A0A0R3KUS7</accession>
<keyword evidence="1 3" id="KW-0807">Transducer</keyword>
<dbReference type="Pfam" id="PF00015">
    <property type="entry name" value="MCPsignal"/>
    <property type="match status" value="1"/>
</dbReference>
<evidence type="ECO:0000313" key="7">
    <source>
        <dbReference type="EMBL" id="KRQ96527.1"/>
    </source>
</evidence>
<dbReference type="SMART" id="SM00304">
    <property type="entry name" value="HAMP"/>
    <property type="match status" value="1"/>
</dbReference>
<dbReference type="CDD" id="cd06225">
    <property type="entry name" value="HAMP"/>
    <property type="match status" value="1"/>
</dbReference>